<dbReference type="Gene3D" id="1.20.58.1120">
    <property type="match status" value="1"/>
</dbReference>
<dbReference type="GO" id="GO:0005524">
    <property type="term" value="F:ATP binding"/>
    <property type="evidence" value="ECO:0007669"/>
    <property type="project" value="UniProtKB-KW"/>
</dbReference>
<dbReference type="InterPro" id="IPR027417">
    <property type="entry name" value="P-loop_NTPase"/>
</dbReference>
<dbReference type="InterPro" id="IPR042222">
    <property type="entry name" value="Dynein_2_N"/>
</dbReference>
<dbReference type="InterPro" id="IPR041658">
    <property type="entry name" value="AAA_lid_11"/>
</dbReference>
<evidence type="ECO:0000259" key="16">
    <source>
        <dbReference type="SMART" id="SM00382"/>
    </source>
</evidence>
<dbReference type="InterPro" id="IPR004273">
    <property type="entry name" value="Dynein_heavy_D6_P-loop"/>
</dbReference>
<comment type="subcellular location">
    <subcellularLocation>
        <location evidence="1">Cytoplasm</location>
        <location evidence="1">Cytoskeleton</location>
        <location evidence="1">Cilium axoneme</location>
    </subcellularLocation>
</comment>
<dbReference type="Gene3D" id="1.10.8.710">
    <property type="match status" value="1"/>
</dbReference>
<feature type="compositionally biased region" description="Low complexity" evidence="15">
    <location>
        <begin position="1079"/>
        <end position="1094"/>
    </location>
</feature>
<evidence type="ECO:0000256" key="1">
    <source>
        <dbReference type="ARBA" id="ARBA00004430"/>
    </source>
</evidence>
<evidence type="ECO:0000256" key="5">
    <source>
        <dbReference type="ARBA" id="ARBA00022737"/>
    </source>
</evidence>
<evidence type="ECO:0000256" key="11">
    <source>
        <dbReference type="ARBA" id="ARBA00023175"/>
    </source>
</evidence>
<dbReference type="SMART" id="SM00382">
    <property type="entry name" value="AAA"/>
    <property type="match status" value="2"/>
</dbReference>
<dbReference type="InterPro" id="IPR035699">
    <property type="entry name" value="AAA_6"/>
</dbReference>
<dbReference type="Pfam" id="PF08393">
    <property type="entry name" value="DHC_N2"/>
    <property type="match status" value="1"/>
</dbReference>
<feature type="region of interest" description="Disordered" evidence="15">
    <location>
        <begin position="581"/>
        <end position="602"/>
    </location>
</feature>
<keyword evidence="12" id="KW-0206">Cytoskeleton</keyword>
<dbReference type="InterPro" id="IPR003593">
    <property type="entry name" value="AAA+_ATPase"/>
</dbReference>
<dbReference type="GO" id="GO:0051959">
    <property type="term" value="F:dynein light intermediate chain binding"/>
    <property type="evidence" value="ECO:0007669"/>
    <property type="project" value="InterPro"/>
</dbReference>
<dbReference type="InterPro" id="IPR013602">
    <property type="entry name" value="Dynein_heavy_linker"/>
</dbReference>
<dbReference type="InterPro" id="IPR026983">
    <property type="entry name" value="DHC"/>
</dbReference>
<dbReference type="Pfam" id="PF17857">
    <property type="entry name" value="AAA_lid_1"/>
    <property type="match status" value="1"/>
</dbReference>
<proteinExistence type="inferred from homology"/>
<sequence>MDERHWWFATKLQETFHVGPYDSPTMLEDFMAEQTTLDYINDFLAPEGHTKLFFYCPKADPNSLLPRKMNIASSCAKLKEVMDGEAICLYFIRSNLERVIDPTCVEKEVFCGEIKENPLVHFSSLLSEIFSPILHAQKDWGHSSEEEVSHFLNQLDKYTNTLSEYATATIAPQQILKKPESQVTSDFKQNRAAAVNPSILLEYENLVLDWIATIENILTDGLEERFDPFAGPLSEMDKWKRRQKVLTSVTDQLKSKECKGVIAILITAKSKVLKRWKAIDASITDAFNETKDKVKYLESLRKYFDQLNVGNSLVNICGHTLPGLMASVRQMDAISRYYARNGYLGLLFSKITNQLVLAARDYIESSTTILEEDKLWTKVQEEIDSSSSHSAHLTKSKGKRKANKEILFGSDDGFLSRLNVCLSMHKQYRDMIRSLREGLGGSHSLSMTPSVLQPGGAKRSVITNSNSNLMSPIAAGSPIRLSFSQSTKMKGDHESITSHGSSGIAFTDEESIIAHLDNFCNHIRSMIDVIHTLSQFSKLANEVQNLPRVTGDVITNSHDVEDDQVTSEMYFKTDAGGLRPAGAAASIGSGSDHSYPGSHGSNKPDVLKSMLESLDEEEEEVKEVYNSGTEFQSISQILLDTIHSIRSPMEGVVTTETFLDVEGKGKERFEEQYTSFVAGVQQMESYICNYLKESPPLVRNSPLVAGAITWSRGLLKKIEDPMKIFKENKFVTSYRDFGRIVKFYNRIATALVKFENLWLSLWKSRIDSACSGLKISLLAFHPETKQLVVNADGRLLELIQESKSLMRMGIQLPESALDVLKQEHRLKSYKQSLELVLQDYYKVCQNVPSALYKLLTPHMESVLHYLQPGVSTLNWSSMNIDAYLHQVHSANSRLKEVVDSVKEVVSEGIERKIEEIRRVILFDKKLATAHVWNVEKFVEEENKAVTQQGKRLHEMVKEVENALQEVVATANQRRISSPASPQISPSPSMSLGLDRTGAMTPRFTRIGTIMSSAPGTRAATAVSGLTDESVIGDIFGHYCSLVYQAVLESIVSSLLIIGDCVKPPGRKKSGIEVESRKISGSSWDDSSDNGSENSDYAESVSSQYSEWSTTNQEELLQFEVNVQFNIPDIVIKPSLQTIQDGVQRVAVHLVDVSRTIMWWAADVNESFHRSVAQDHQVNKTLEELSTSVTSLQQTVERQLFNFRRYDFLWKDDMHALYQVFVDNDPGTTMFKLEVERLQAIEHDVVEIPDRLMVGSVCLNTSPIKDSLHGFAVAWKMRYSTQLHEEAKIELDKIVTHRNSIYERLSQPVVTLDELNSAFQLLQELGDMENTIDDIYLPVENMYGKLREYNLCLPRIEVQEVDNLRDEWVKLIELAEKVRDELLVQKRGMFEQELDKEVKAFVVNVIQFRNSFDSQGPGVPGVRPAEAVMRLQDFQQHYTQFEAKRKTLDSVQMLFGIVPTPFAELDKTGEELELLGLLYGLFQQFISFDQRFRDTLWSEVDLVVANQEMEHYWQECLRLPQRIQEWDAYKEMRDAIKHYLDVFPTLHKLNSKEIRNRHWLQVMSVTGSSFQLEAHIFKLVHLLDIGLLQHQAAIEEICRCASRELELEAKMRSTEEEWTEQVLTFENFKNRGLVCLSHSNTEHLLDLLEDAQATLALMLTSRHIGPLRDEAAAWAIKLKEISEVLEQWLTVQDLWQHLEEVFSHGGTAKDLPQEYNRFARVDKSYMKMMKRACIFNSVRDVMLTQQEPETVAQKKSSIISSLRSRSGREDLISPLPFADTFGSRFRKISDIVVQASKESVPGVRKPSILTSTLEVRNAEPDWHSHLPNNLAVAVTSEQGETLELITKVPLVSSVDVWLAALLRSITESLRSSIVDCIQDIDSGLSLEEWIFKGIGDIRIDRKAMPNASRRFWSLISKLPNLLARGSWKHTDSPMTSYHKLRLETLVSQGMYLRDVLEDLGRRKLRDVVDFEWKRNIRFYGTDNSRAPGRSPSLTLLPSLEGAVSRAASSEPPKITAGVQEHEDLYIHMLDAQLSYGFEFYGCDVSLALTPITERCFLSLTQAVWNVFGGSLVGPTGTGKTETVKGLASLLGRYLVSQSCSPKMSSTAIGKIIVGLAEEGCWGLMDEFHKINMECLSVMLFEIQAVLLALRGGLSTCTLEDGKDVTVKPNFSIFLTICSNGHNYEFPPEVRALFRSVAMVMPDTSLILRAHCAGQGFKSPKILADRLKLVADVCKEQLSGKSHHNFSLSSFVGVIQHAGNRKSSQGPLGSKLNAVQADLARPSSTQSVATQFGAGKDRGSQFGQKDKKPTTPSALTSAARLEHSFVLQSLQDCIGPRLSPEELNVFNMVLRDVFYGLPKPPAPAFHITKVVQDFETVLLAHTREKGFVPHQPWIAKIHQLWTLSKVHRGIIVAGPPGTGKSSCISGLVETLSECSLTKHKNTGSQMHTHKLQRINPLAVSDPALMFGKVNSSSDFEDGIFTAYFRKANKDHSVHKMTTWLCLDAPLHQGWAEFLSSALDKGEYLNLLNGERLYLSEYVKLIFETDDLTDASPSTVSRCGVVYMDETVLGWRPLAEAWLANRSPQESHCLQRAFNKTVDVISQFVHYEARPFMKVCEVGLFNTCLALLKALIEGNTDIGGELHIERLYLFSLIWSFGGLLDEQDRKKFSELLLSLTTALPDYDQEISVFDYYVDESGEWDPWQSRVPEVSYFDAADLLGEVFVDTVDTIRTRQFMELASASGRNILLTGPAGCGKTSLISDFLDKQEDKNQIVKRYVYSGTSGAASLQHFIEHNIYHRQGFVYGAKKGKILNMFIDDLSLPQRDQYGTQEVNELLRQVLDEKVLFNTKKPFDRRVLEGVVVTAAMNMQSELVTSEQIPERLKRHFAVFRLPAPSEESLFTIVTSVLEANMAQNQGMGLPQEFHEQIVMASCMLLNSLQDVLRPSPTPGRCHYLFNLREITRVFQGLKNCSEEMQADEEYVVSLWQHEVTRVIKDRICRSLDIKWFEKTLKTIIKENFPELPANSPSPLFITFPLDAGLYAQRPVTQGRVAPKILLQAINNIEDVSACLQSYLKRYNDEFSGLDLMISSHVMFHVVRLHRILSYKNRGNALLIGSIGTHLNSLAALALYMLEYPIHPVDCSYPNTFLDGLRSAVRQAGCDGKTTTVLFTAPDLRDDMYLDALNSLLISGEYPPLFSVDELDSLLQALMPAIKKKFSNFLADPMKFFITRVKANLHIILCLPPTHKLLRIGPSCYPGILYGCQMDFVKDWPQYALEGEASHYLKKYNVLDDISEQTRDKVVVSLSTIHGHVLRECHQIPWAGDDHLLTRAESPPEEPSASEPRSLSILLEKINLKHQDNGGSNIIGDVFVGPTTYIQFMHCFRHIFRDKRKEANERVDQLTRAVATLELTRQDSVVIKDVISDTKKKLSVATVKSDELLEALTAKATALEKLKAKLGIGSATLSAFVALIDSEIEDDDLALLQDDEADELDEEFEKLKKTNIKSRQLKVLEAISHAEDEVKETKVALKKSEEQVKHWMHKVDRSLCERLRAFQSPPPMAGMVMVMVMVLLGRPEFAPGIGGAGSTLPPPTRHDRRGDHSSSLGTGSDEASRASSAPHKKRGFKEQSQKGGAQAPLLGVNAEGKVDRSTWKAIQQIMNDSQKFVESLHHVPWKEGLPDDILKGVQSFLATSSGGEVSDSDLRTAAPGASASTYQSSPGRTMITPEKKPQGITITAAKYSSEDAAVLVEYTVALVNTPEPEVELTEADLPDLQETVTKLQKEYDDAVVVKHDLSNDVRSCSERLKAATDLLHSLKYMEREWKAYVDEYTSSEILLSNCIAAAAFLTYCGAMGVDRRKRMGKFFMQVCRDNGLKVQYQHLFDRHTLPEFLKGKIVLKTWENLQLPTDPISMDTICIFSQEESSDSWALLCDPQRIAITWVLTMLGQSTLVKYKELRGHLETCLMEGTTLVVTDVDVNELEFDSRFYFILRSRYRFLTSSTPFKLMVGEHEIECQPGFRLVLATTFSSKSVPSSIAAYVNVVEFSQSRDGLEEMFLDRFLRLEKPRMQETRTQVVDEMVTLMEGLREAEENILECLGSGHRLLYNLAATKKLASIKKQHEEIVEGQTRSRGIENSILQSREGYRPIARRAAVMFDVARIMAEINTSYQTSLAQFLMVFDAAIKHSERTAVKAVVERLTQSAFYTAARALFERDRPLFSLLCAIEVEDSSGRVGPGDREFLIHPSFGAAVKTALQPSAVSEAASRTLSKKPFDWLLDEQYSYLQLLATHFEWFQDAFEKMTRDGRETQWRQITEHEKPELVALPDGLDDKFTLIQRFMVIRSLRGDRLMPAATCFITSVLGKKYTTEMPLDLPFAYRQSESRTPIVLLYTQEANMVEKLVIEGAQRKQVELHVLALANVGIGEERAARKTIHKAMVQGHWVLLHNAHNSPRLLAALDSFMQETKTVDSEFRLWVSVQPHPDIPSSLLQSAVKVVADSPKNTKDSLQRSLQWVDSELMRVSVRPEWPALLHNLCMLHSLVRLRTRFGLTGWNKPMDLRNVGTAELWQGLDLAVREFQDNADMAWQGAGSTRPIQWNGLRYMLTEVVYGRGVSDEFDRQGLSAMIDYWISPAAVKREFEASKIKYKLPSALFSSNVKLNSVWSALEGLAGESLEVPEACGLHPSPETQLGDEQYVFTRLNYLLDRMASSDTLTHAVTEPSTLLPSSGVIQQSSSAHTTGAGSISIAGAGVFASASLVSFRSRKEVDLNEVCTTMLAKIPKVWSKESVYERMKKTGGPNSFNLFVIAEMECMHRLLACVRETLLSIKAATEESLCGDRISEELLDSADDMYHMRIPSKWSQLGGESSPPPTWSLAAWFTDLGNRFSHIDRIIVQGRERVPAYWLGAFFNPRRFLSIIKQEAVRNYEGRVSGTEPFVYQTEITGRDKDHLREPPLDGMFVYGIYLWGCAWEKTTGDLLDAPPKSGPTPLPVVHIVALPQTEKASLNDPVRAAVSYSCPCYSSRICQREPVMLLDVDNKDVPSTRWPLRGLSSTLRPF</sequence>
<comment type="similarity">
    <text evidence="2">Belongs to the dynein heavy chain family.</text>
</comment>
<reference evidence="17 18" key="1">
    <citation type="journal article" date="2018" name="Sci. Rep.">
        <title>Comparative analysis of the Pocillopora damicornis genome highlights role of immune system in coral evolution.</title>
        <authorList>
            <person name="Cunning R."/>
            <person name="Bay R.A."/>
            <person name="Gillette P."/>
            <person name="Baker A.C."/>
            <person name="Traylor-Knowles N."/>
        </authorList>
    </citation>
    <scope>NUCLEOTIDE SEQUENCE [LARGE SCALE GENOMIC DNA]</scope>
    <source>
        <strain evidence="17">RSMAS</strain>
        <tissue evidence="17">Whole animal</tissue>
    </source>
</reference>
<keyword evidence="3" id="KW-0963">Cytoplasm</keyword>
<dbReference type="Gene3D" id="1.20.1270.280">
    <property type="match status" value="1"/>
</dbReference>
<accession>A0A3M6TXG6</accession>
<dbReference type="GO" id="GO:0031514">
    <property type="term" value="C:motile cilium"/>
    <property type="evidence" value="ECO:0007669"/>
    <property type="project" value="UniProtKB-ARBA"/>
</dbReference>
<dbReference type="InterPro" id="IPR043160">
    <property type="entry name" value="Dynein_C_barrel"/>
</dbReference>
<dbReference type="Pfam" id="PF18198">
    <property type="entry name" value="AAA_lid_11"/>
    <property type="match status" value="1"/>
</dbReference>
<dbReference type="Pfam" id="PF12780">
    <property type="entry name" value="AAA_8"/>
    <property type="match status" value="1"/>
</dbReference>
<feature type="domain" description="AAA+ ATPase" evidence="16">
    <location>
        <begin position="2738"/>
        <end position="2888"/>
    </location>
</feature>
<dbReference type="SUPFAM" id="SSF52540">
    <property type="entry name" value="P-loop containing nucleoside triphosphate hydrolases"/>
    <property type="match status" value="3"/>
</dbReference>
<feature type="compositionally biased region" description="Low complexity" evidence="15">
    <location>
        <begin position="581"/>
        <end position="591"/>
    </location>
</feature>
<dbReference type="Pfam" id="PF08385">
    <property type="entry name" value="DHC_N1"/>
    <property type="match status" value="2"/>
</dbReference>
<dbReference type="FunFam" id="1.10.287.2620:FF:000001">
    <property type="entry name" value="Cytoplasmic dynein heavy chain 1"/>
    <property type="match status" value="1"/>
</dbReference>
<feature type="coiled-coil region" evidence="14">
    <location>
        <begin position="3378"/>
        <end position="3405"/>
    </location>
</feature>
<dbReference type="FunFam" id="1.20.920.30:FF:000020">
    <property type="entry name" value="Dynein heavy chain family protein"/>
    <property type="match status" value="1"/>
</dbReference>
<keyword evidence="5" id="KW-0677">Repeat</keyword>
<keyword evidence="13" id="KW-0966">Cell projection</keyword>
<feature type="coiled-coil region" evidence="14">
    <location>
        <begin position="3475"/>
        <end position="3528"/>
    </location>
</feature>
<dbReference type="Gene3D" id="1.20.920.30">
    <property type="match status" value="1"/>
</dbReference>
<keyword evidence="18" id="KW-1185">Reference proteome</keyword>
<keyword evidence="11" id="KW-0505">Motor protein</keyword>
<dbReference type="InterPro" id="IPR041228">
    <property type="entry name" value="Dynein_C"/>
</dbReference>
<dbReference type="Proteomes" id="UP000275408">
    <property type="component" value="Unassembled WGS sequence"/>
</dbReference>
<keyword evidence="6" id="KW-0547">Nucleotide-binding</keyword>
<evidence type="ECO:0000313" key="18">
    <source>
        <dbReference type="Proteomes" id="UP000275408"/>
    </source>
</evidence>
<feature type="region of interest" description="Disordered" evidence="15">
    <location>
        <begin position="3574"/>
        <end position="3634"/>
    </location>
</feature>
<dbReference type="Gene3D" id="3.10.490.20">
    <property type="match status" value="1"/>
</dbReference>
<evidence type="ECO:0000256" key="13">
    <source>
        <dbReference type="ARBA" id="ARBA00023273"/>
    </source>
</evidence>
<dbReference type="GO" id="GO:0045505">
    <property type="term" value="F:dynein intermediate chain binding"/>
    <property type="evidence" value="ECO:0007669"/>
    <property type="project" value="InterPro"/>
</dbReference>
<evidence type="ECO:0000256" key="14">
    <source>
        <dbReference type="SAM" id="Coils"/>
    </source>
</evidence>
<dbReference type="InterPro" id="IPR043157">
    <property type="entry name" value="Dynein_AAA1S"/>
</dbReference>
<dbReference type="Pfam" id="PF12774">
    <property type="entry name" value="AAA_6"/>
    <property type="match status" value="2"/>
</dbReference>
<protein>
    <recommendedName>
        <fullName evidence="16">AAA+ ATPase domain-containing protein</fullName>
    </recommendedName>
</protein>
<feature type="compositionally biased region" description="Polar residues" evidence="15">
    <location>
        <begin position="3703"/>
        <end position="3712"/>
    </location>
</feature>
<comment type="caution">
    <text evidence="17">The sequence shown here is derived from an EMBL/GenBank/DDBJ whole genome shotgun (WGS) entry which is preliminary data.</text>
</comment>
<keyword evidence="9 14" id="KW-0175">Coiled coil</keyword>
<feature type="region of interest" description="Disordered" evidence="15">
    <location>
        <begin position="3685"/>
        <end position="3719"/>
    </location>
</feature>
<keyword evidence="8" id="KW-0243">Dynein</keyword>
<evidence type="ECO:0000256" key="12">
    <source>
        <dbReference type="ARBA" id="ARBA00023212"/>
    </source>
</evidence>
<dbReference type="GO" id="GO:0030286">
    <property type="term" value="C:dynein complex"/>
    <property type="evidence" value="ECO:0007669"/>
    <property type="project" value="UniProtKB-KW"/>
</dbReference>
<evidence type="ECO:0000256" key="4">
    <source>
        <dbReference type="ARBA" id="ARBA00022701"/>
    </source>
</evidence>
<dbReference type="Gene3D" id="1.10.8.720">
    <property type="entry name" value="Region D6 of dynein motor"/>
    <property type="match status" value="1"/>
</dbReference>
<dbReference type="Gene3D" id="1.10.287.2620">
    <property type="match status" value="1"/>
</dbReference>
<evidence type="ECO:0000256" key="7">
    <source>
        <dbReference type="ARBA" id="ARBA00022840"/>
    </source>
</evidence>
<dbReference type="PANTHER" id="PTHR45703:SF8">
    <property type="entry name" value="DYNEINS HEAVY CHAIN"/>
    <property type="match status" value="1"/>
</dbReference>
<name>A0A3M6TXG6_POCDA</name>
<dbReference type="Pfam" id="PF18199">
    <property type="entry name" value="Dynein_C"/>
    <property type="match status" value="1"/>
</dbReference>
<dbReference type="GO" id="GO:0008569">
    <property type="term" value="F:minus-end-directed microtubule motor activity"/>
    <property type="evidence" value="ECO:0007669"/>
    <property type="project" value="InterPro"/>
</dbReference>
<dbReference type="Pfam" id="PF12781">
    <property type="entry name" value="AAA_9"/>
    <property type="match status" value="1"/>
</dbReference>
<dbReference type="GO" id="GO:0005874">
    <property type="term" value="C:microtubule"/>
    <property type="evidence" value="ECO:0007669"/>
    <property type="project" value="UniProtKB-KW"/>
</dbReference>
<dbReference type="Pfam" id="PF12775">
    <property type="entry name" value="AAA_7"/>
    <property type="match status" value="1"/>
</dbReference>
<dbReference type="Gene3D" id="1.10.472.130">
    <property type="match status" value="1"/>
</dbReference>
<dbReference type="InterPro" id="IPR041589">
    <property type="entry name" value="DNAH3_AAA_lid_1"/>
</dbReference>
<dbReference type="Gene3D" id="1.20.920.20">
    <property type="match status" value="1"/>
</dbReference>
<dbReference type="OrthoDB" id="5956584at2759"/>
<feature type="compositionally biased region" description="Basic and acidic residues" evidence="15">
    <location>
        <begin position="2293"/>
        <end position="2307"/>
    </location>
</feature>
<dbReference type="InterPro" id="IPR041466">
    <property type="entry name" value="Dynein_AAA5_ext"/>
</dbReference>
<feature type="region of interest" description="Disordered" evidence="15">
    <location>
        <begin position="1066"/>
        <end position="1100"/>
    </location>
</feature>
<dbReference type="Gene3D" id="1.10.8.1220">
    <property type="match status" value="1"/>
</dbReference>
<keyword evidence="4" id="KW-0493">Microtubule</keyword>
<dbReference type="GO" id="GO:0007018">
    <property type="term" value="P:microtubule-based movement"/>
    <property type="evidence" value="ECO:0007669"/>
    <property type="project" value="InterPro"/>
</dbReference>
<keyword evidence="7" id="KW-0067">ATP-binding</keyword>
<organism evidence="17 18">
    <name type="scientific">Pocillopora damicornis</name>
    <name type="common">Cauliflower coral</name>
    <name type="synonym">Millepora damicornis</name>
    <dbReference type="NCBI Taxonomy" id="46731"/>
    <lineage>
        <taxon>Eukaryota</taxon>
        <taxon>Metazoa</taxon>
        <taxon>Cnidaria</taxon>
        <taxon>Anthozoa</taxon>
        <taxon>Hexacorallia</taxon>
        <taxon>Scleractinia</taxon>
        <taxon>Astrocoeniina</taxon>
        <taxon>Pocilloporidae</taxon>
        <taxon>Pocillopora</taxon>
    </lineage>
</organism>
<evidence type="ECO:0000256" key="2">
    <source>
        <dbReference type="ARBA" id="ARBA00008887"/>
    </source>
</evidence>
<dbReference type="FunFam" id="1.10.8.720:FF:000015">
    <property type="entry name" value="Dynein heavy chain 5, axonemal"/>
    <property type="match status" value="1"/>
</dbReference>
<dbReference type="CDD" id="cd00009">
    <property type="entry name" value="AAA"/>
    <property type="match status" value="1"/>
</dbReference>
<evidence type="ECO:0000256" key="10">
    <source>
        <dbReference type="ARBA" id="ARBA00023069"/>
    </source>
</evidence>
<evidence type="ECO:0000256" key="6">
    <source>
        <dbReference type="ARBA" id="ARBA00022741"/>
    </source>
</evidence>
<dbReference type="Gene3D" id="3.40.50.300">
    <property type="entry name" value="P-loop containing nucleotide triphosphate hydrolases"/>
    <property type="match status" value="5"/>
</dbReference>
<dbReference type="PANTHER" id="PTHR45703">
    <property type="entry name" value="DYNEIN HEAVY CHAIN"/>
    <property type="match status" value="1"/>
</dbReference>
<dbReference type="InterPro" id="IPR035706">
    <property type="entry name" value="AAA_9"/>
</dbReference>
<dbReference type="GO" id="GO:0005930">
    <property type="term" value="C:axoneme"/>
    <property type="evidence" value="ECO:0007669"/>
    <property type="project" value="UniProtKB-SubCell"/>
</dbReference>
<evidence type="ECO:0000256" key="15">
    <source>
        <dbReference type="SAM" id="MobiDB-lite"/>
    </source>
</evidence>
<keyword evidence="10" id="KW-0969">Cilium</keyword>
<evidence type="ECO:0000256" key="9">
    <source>
        <dbReference type="ARBA" id="ARBA00023054"/>
    </source>
</evidence>
<dbReference type="STRING" id="46731.A0A3M6TXG6"/>
<gene>
    <name evidence="17" type="ORF">pdam_00002040</name>
</gene>
<dbReference type="Pfam" id="PF03028">
    <property type="entry name" value="Dynein_heavy"/>
    <property type="match status" value="1"/>
</dbReference>
<dbReference type="InterPro" id="IPR042219">
    <property type="entry name" value="AAA_lid_11_sf"/>
</dbReference>
<dbReference type="EMBL" id="RCHS01002737">
    <property type="protein sequence ID" value="RMX46056.1"/>
    <property type="molecule type" value="Genomic_DNA"/>
</dbReference>
<dbReference type="InterPro" id="IPR013594">
    <property type="entry name" value="Dynein_heavy_tail"/>
</dbReference>
<dbReference type="Pfam" id="PF17852">
    <property type="entry name" value="Dynein_AAA_lid"/>
    <property type="match status" value="1"/>
</dbReference>
<dbReference type="Gene3D" id="1.20.140.100">
    <property type="entry name" value="Dynein heavy chain, N-terminal domain 2"/>
    <property type="match status" value="1"/>
</dbReference>
<evidence type="ECO:0000313" key="17">
    <source>
        <dbReference type="EMBL" id="RMX46056.1"/>
    </source>
</evidence>
<evidence type="ECO:0000256" key="8">
    <source>
        <dbReference type="ARBA" id="ARBA00023017"/>
    </source>
</evidence>
<feature type="domain" description="AAA+ ATPase" evidence="16">
    <location>
        <begin position="2064"/>
        <end position="2235"/>
    </location>
</feature>
<evidence type="ECO:0000256" key="3">
    <source>
        <dbReference type="ARBA" id="ARBA00022490"/>
    </source>
</evidence>
<feature type="region of interest" description="Disordered" evidence="15">
    <location>
        <begin position="2284"/>
        <end position="2310"/>
    </location>
</feature>
<dbReference type="InterPro" id="IPR024317">
    <property type="entry name" value="Dynein_heavy_chain_D4_dom"/>
</dbReference>